<name>A0ABX9QNJ6_9BACT</name>
<dbReference type="Proteomes" id="UP000278907">
    <property type="component" value="Unassembled WGS sequence"/>
</dbReference>
<keyword evidence="2" id="KW-1185">Reference proteome</keyword>
<sequence>MNKFTRAVCLGSALVVSACGGPEPVEEASLAQQEAAFAVPATATAHGCNFTLYALDRPNVLPPTYDIKLNRFGSTCPYGDLTVVLGTSYSTEPKLSMQGNALGVALSYSVQSSYSGSAARYLVFSHVDPATLAVVRNADIRGDYPYGQVNSGNVWIESNGTTVTVNGVMSGTIQGRPGTRYTATFPDFFTSTTAPSYYIR</sequence>
<accession>A0ABX9QNJ6</accession>
<evidence type="ECO:0000313" key="1">
    <source>
        <dbReference type="EMBL" id="RKI14668.1"/>
    </source>
</evidence>
<gene>
    <name evidence="1" type="ORF">D7Y13_05595</name>
</gene>
<proteinExistence type="predicted"/>
<organism evidence="1 2">
    <name type="scientific">Corallococcus praedator</name>
    <dbReference type="NCBI Taxonomy" id="2316724"/>
    <lineage>
        <taxon>Bacteria</taxon>
        <taxon>Pseudomonadati</taxon>
        <taxon>Myxococcota</taxon>
        <taxon>Myxococcia</taxon>
        <taxon>Myxococcales</taxon>
        <taxon>Cystobacterineae</taxon>
        <taxon>Myxococcaceae</taxon>
        <taxon>Corallococcus</taxon>
    </lineage>
</organism>
<reference evidence="1 2" key="1">
    <citation type="submission" date="2018-09" db="EMBL/GenBank/DDBJ databases">
        <authorList>
            <person name="Livingstone P.G."/>
            <person name="Whitworth D.E."/>
        </authorList>
    </citation>
    <scope>NUCLEOTIDE SEQUENCE [LARGE SCALE GENOMIC DNA]</scope>
    <source>
        <strain evidence="1 2">CA031B</strain>
    </source>
</reference>
<comment type="caution">
    <text evidence="1">The sequence shown here is derived from an EMBL/GenBank/DDBJ whole genome shotgun (WGS) entry which is preliminary data.</text>
</comment>
<dbReference type="PROSITE" id="PS51257">
    <property type="entry name" value="PROKAR_LIPOPROTEIN"/>
    <property type="match status" value="1"/>
</dbReference>
<protein>
    <recommendedName>
        <fullName evidence="3">Lipoprotein</fullName>
    </recommendedName>
</protein>
<dbReference type="EMBL" id="RAWI01000026">
    <property type="protein sequence ID" value="RKI14668.1"/>
    <property type="molecule type" value="Genomic_DNA"/>
</dbReference>
<dbReference type="RefSeq" id="WP_120583090.1">
    <property type="nucleotide sequence ID" value="NZ_RAWI01000026.1"/>
</dbReference>
<evidence type="ECO:0008006" key="3">
    <source>
        <dbReference type="Google" id="ProtNLM"/>
    </source>
</evidence>
<evidence type="ECO:0000313" key="2">
    <source>
        <dbReference type="Proteomes" id="UP000278907"/>
    </source>
</evidence>